<protein>
    <submittedName>
        <fullName evidence="2">DUF2244 domain-containing protein</fullName>
    </submittedName>
</protein>
<evidence type="ECO:0000256" key="1">
    <source>
        <dbReference type="SAM" id="Phobius"/>
    </source>
</evidence>
<keyword evidence="1" id="KW-0812">Transmembrane</keyword>
<dbReference type="AlphaFoldDB" id="A0A5P9NPQ3"/>
<feature type="transmembrane region" description="Helical" evidence="1">
    <location>
        <begin position="52"/>
        <end position="70"/>
    </location>
</feature>
<dbReference type="EMBL" id="CP036422">
    <property type="protein sequence ID" value="QFU77762.1"/>
    <property type="molecule type" value="Genomic_DNA"/>
</dbReference>
<dbReference type="Proteomes" id="UP000326287">
    <property type="component" value="Chromosome"/>
</dbReference>
<keyword evidence="3" id="KW-1185">Reference proteome</keyword>
<dbReference type="InterPro" id="IPR019253">
    <property type="entry name" value="DUF2244_TM"/>
</dbReference>
<dbReference type="Pfam" id="PF10003">
    <property type="entry name" value="DUF2244"/>
    <property type="match status" value="1"/>
</dbReference>
<evidence type="ECO:0000313" key="3">
    <source>
        <dbReference type="Proteomes" id="UP000326287"/>
    </source>
</evidence>
<proteinExistence type="predicted"/>
<feature type="transmembrane region" description="Helical" evidence="1">
    <location>
        <begin position="27"/>
        <end position="46"/>
    </location>
</feature>
<name>A0A5P9NPQ3_9GAMM</name>
<evidence type="ECO:0000313" key="2">
    <source>
        <dbReference type="EMBL" id="QFU77762.1"/>
    </source>
</evidence>
<reference evidence="2 3" key="1">
    <citation type="submission" date="2019-02" db="EMBL/GenBank/DDBJ databases">
        <authorList>
            <person name="Li S.-H."/>
        </authorList>
    </citation>
    <scope>NUCLEOTIDE SEQUENCE [LARGE SCALE GENOMIC DNA]</scope>
    <source>
        <strain evidence="2 3">IMCC14385</strain>
    </source>
</reference>
<keyword evidence="1" id="KW-0472">Membrane</keyword>
<sequence>MVTTSRKGSALTIVAKPNHSSNWRNNLYVLLALCVPSLGAAIGFTLLGAWPILPFAGLELLALGSALYYVNWKLQYRHVITLSEDKVRIDKGHYYPRQSWQFARDTTGLDITPERRPHDSPKLSLHGTEETVPLGEFLSPDDARELIALLRQEIRVDTHSAPGKRDF</sequence>
<gene>
    <name evidence="2" type="ORF">EY643_05010</name>
</gene>
<organism evidence="2 3">
    <name type="scientific">Halioglobus maricola</name>
    <dbReference type="NCBI Taxonomy" id="2601894"/>
    <lineage>
        <taxon>Bacteria</taxon>
        <taxon>Pseudomonadati</taxon>
        <taxon>Pseudomonadota</taxon>
        <taxon>Gammaproteobacteria</taxon>
        <taxon>Cellvibrionales</taxon>
        <taxon>Halieaceae</taxon>
        <taxon>Halioglobus</taxon>
    </lineage>
</organism>
<keyword evidence="1" id="KW-1133">Transmembrane helix</keyword>
<accession>A0A5P9NPQ3</accession>
<dbReference type="KEGG" id="halc:EY643_05010"/>
<dbReference type="OrthoDB" id="7062615at2"/>